<keyword evidence="6" id="KW-1185">Reference proteome</keyword>
<dbReference type="PANTHER" id="PTHR22844">
    <property type="entry name" value="F-BOX AND WD40 DOMAIN PROTEIN"/>
    <property type="match status" value="1"/>
</dbReference>
<feature type="region of interest" description="Disordered" evidence="4">
    <location>
        <begin position="1"/>
        <end position="58"/>
    </location>
</feature>
<dbReference type="InterPro" id="IPR015943">
    <property type="entry name" value="WD40/YVTN_repeat-like_dom_sf"/>
</dbReference>
<protein>
    <submittedName>
        <fullName evidence="5">Zinc finger CCCH domain-containing protein 62</fullName>
    </submittedName>
</protein>
<gene>
    <name evidence="5" type="primary">ZFWD4</name>
    <name evidence="5" type="ORF">MA16_Dca017733</name>
</gene>
<evidence type="ECO:0000256" key="3">
    <source>
        <dbReference type="PROSITE-ProRule" id="PRU00221"/>
    </source>
</evidence>
<organism evidence="5 6">
    <name type="scientific">Dendrobium catenatum</name>
    <dbReference type="NCBI Taxonomy" id="906689"/>
    <lineage>
        <taxon>Eukaryota</taxon>
        <taxon>Viridiplantae</taxon>
        <taxon>Streptophyta</taxon>
        <taxon>Embryophyta</taxon>
        <taxon>Tracheophyta</taxon>
        <taxon>Spermatophyta</taxon>
        <taxon>Magnoliopsida</taxon>
        <taxon>Liliopsida</taxon>
        <taxon>Asparagales</taxon>
        <taxon>Orchidaceae</taxon>
        <taxon>Epidendroideae</taxon>
        <taxon>Malaxideae</taxon>
        <taxon>Dendrobiinae</taxon>
        <taxon>Dendrobium</taxon>
    </lineage>
</organism>
<feature type="repeat" description="WD" evidence="3">
    <location>
        <begin position="334"/>
        <end position="363"/>
    </location>
</feature>
<proteinExistence type="predicted"/>
<accession>A0A2I0VYA6</accession>
<dbReference type="CDD" id="cd00200">
    <property type="entry name" value="WD40"/>
    <property type="match status" value="1"/>
</dbReference>
<dbReference type="FunFam" id="2.130.10.10:FF:000775">
    <property type="entry name" value="BnaA09g28200D protein"/>
    <property type="match status" value="1"/>
</dbReference>
<reference evidence="5 6" key="2">
    <citation type="journal article" date="2017" name="Nature">
        <title>The Apostasia genome and the evolution of orchids.</title>
        <authorList>
            <person name="Zhang G.Q."/>
            <person name="Liu K.W."/>
            <person name="Li Z."/>
            <person name="Lohaus R."/>
            <person name="Hsiao Y.Y."/>
            <person name="Niu S.C."/>
            <person name="Wang J.Y."/>
            <person name="Lin Y.C."/>
            <person name="Xu Q."/>
            <person name="Chen L.J."/>
            <person name="Yoshida K."/>
            <person name="Fujiwara S."/>
            <person name="Wang Z.W."/>
            <person name="Zhang Y.Q."/>
            <person name="Mitsuda N."/>
            <person name="Wang M."/>
            <person name="Liu G.H."/>
            <person name="Pecoraro L."/>
            <person name="Huang H.X."/>
            <person name="Xiao X.J."/>
            <person name="Lin M."/>
            <person name="Wu X.Y."/>
            <person name="Wu W.L."/>
            <person name="Chen Y.Y."/>
            <person name="Chang S.B."/>
            <person name="Sakamoto S."/>
            <person name="Ohme-Takagi M."/>
            <person name="Yagi M."/>
            <person name="Zeng S.J."/>
            <person name="Shen C.Y."/>
            <person name="Yeh C.M."/>
            <person name="Luo Y.B."/>
            <person name="Tsai W.C."/>
            <person name="Van de Peer Y."/>
            <person name="Liu Z.J."/>
        </authorList>
    </citation>
    <scope>NUCLEOTIDE SEQUENCE [LARGE SCALE GENOMIC DNA]</scope>
    <source>
        <tissue evidence="5">The whole plant</tissue>
    </source>
</reference>
<dbReference type="InterPro" id="IPR045182">
    <property type="entry name" value="JINGUBANG-like"/>
</dbReference>
<evidence type="ECO:0000256" key="1">
    <source>
        <dbReference type="ARBA" id="ARBA00022574"/>
    </source>
</evidence>
<sequence>MTPTFPLQYEMKTRPRPSNLSRFFRCRPTTDDDDDDELPPLTTSSTAGSDNSPYTMSPYNPSAASSPFVRSPWIHSTAAVAPFPQDPNTALLGSLIRQEGHVYSLAVSGDLLFTGSDSKNIRVWKNFSELGGFKSCSGLVKSIVLFKDKVFTGHQDGKIRVWKLDSKSDGYKRVGTLPRFQDFLKSSIRPSNYIEVRRHRNAVWLRHFDAVSCLALNAEQGLLYSGSWDRTIKVWRLSDFKCLASVNAHDDAVNAVATAFGNMVMSGSADGTVKLWEREERTGKHVAVRTLLRRDSAVTSIAVAEKDGVVYCGSSDGWVRFWVGGRRFEKGGGLRWHSMAVLCLATAGRMVVSGSADRTVRVWRREGLGAQHVRVAALAGHTGPVKCLAVQEDVEGGGEVGGRWLVYSGSLDGSVRVWRGGNRPAQPAVGRNWV</sequence>
<dbReference type="InterPro" id="IPR036322">
    <property type="entry name" value="WD40_repeat_dom_sf"/>
</dbReference>
<dbReference type="PROSITE" id="PS50294">
    <property type="entry name" value="WD_REPEATS_REGION"/>
    <property type="match status" value="2"/>
</dbReference>
<evidence type="ECO:0000313" key="6">
    <source>
        <dbReference type="Proteomes" id="UP000233837"/>
    </source>
</evidence>
<name>A0A2I0VYA6_9ASPA</name>
<feature type="repeat" description="WD" evidence="3">
    <location>
        <begin position="204"/>
        <end position="245"/>
    </location>
</feature>
<feature type="repeat" description="WD" evidence="3">
    <location>
        <begin position="246"/>
        <end position="277"/>
    </location>
</feature>
<dbReference type="PROSITE" id="PS50082">
    <property type="entry name" value="WD_REPEATS_2"/>
    <property type="match status" value="3"/>
</dbReference>
<dbReference type="PRINTS" id="PR00320">
    <property type="entry name" value="GPROTEINBRPT"/>
</dbReference>
<dbReference type="Pfam" id="PF00400">
    <property type="entry name" value="WD40"/>
    <property type="match status" value="6"/>
</dbReference>
<dbReference type="AlphaFoldDB" id="A0A2I0VYA6"/>
<dbReference type="Proteomes" id="UP000233837">
    <property type="component" value="Unassembled WGS sequence"/>
</dbReference>
<dbReference type="InterPro" id="IPR001680">
    <property type="entry name" value="WD40_rpt"/>
</dbReference>
<dbReference type="InterPro" id="IPR020472">
    <property type="entry name" value="WD40_PAC1"/>
</dbReference>
<evidence type="ECO:0000256" key="4">
    <source>
        <dbReference type="SAM" id="MobiDB-lite"/>
    </source>
</evidence>
<feature type="compositionally biased region" description="Polar residues" evidence="4">
    <location>
        <begin position="44"/>
        <end position="58"/>
    </location>
</feature>
<reference evidence="5 6" key="1">
    <citation type="journal article" date="2016" name="Sci. Rep.">
        <title>The Dendrobium catenatum Lindl. genome sequence provides insights into polysaccharide synthase, floral development and adaptive evolution.</title>
        <authorList>
            <person name="Zhang G.Q."/>
            <person name="Xu Q."/>
            <person name="Bian C."/>
            <person name="Tsai W.C."/>
            <person name="Yeh C.M."/>
            <person name="Liu K.W."/>
            <person name="Yoshida K."/>
            <person name="Zhang L.S."/>
            <person name="Chang S.B."/>
            <person name="Chen F."/>
            <person name="Shi Y."/>
            <person name="Su Y.Y."/>
            <person name="Zhang Y.Q."/>
            <person name="Chen L.J."/>
            <person name="Yin Y."/>
            <person name="Lin M."/>
            <person name="Huang H."/>
            <person name="Deng H."/>
            <person name="Wang Z.W."/>
            <person name="Zhu S.L."/>
            <person name="Zhao X."/>
            <person name="Deng C."/>
            <person name="Niu S.C."/>
            <person name="Huang J."/>
            <person name="Wang M."/>
            <person name="Liu G.H."/>
            <person name="Yang H.J."/>
            <person name="Xiao X.J."/>
            <person name="Hsiao Y.Y."/>
            <person name="Wu W.L."/>
            <person name="Chen Y.Y."/>
            <person name="Mitsuda N."/>
            <person name="Ohme-Takagi M."/>
            <person name="Luo Y.B."/>
            <person name="Van de Peer Y."/>
            <person name="Liu Z.J."/>
        </authorList>
    </citation>
    <scope>NUCLEOTIDE SEQUENCE [LARGE SCALE GENOMIC DNA]</scope>
    <source>
        <tissue evidence="5">The whole plant</tissue>
    </source>
</reference>
<dbReference type="SMART" id="SM00320">
    <property type="entry name" value="WD40"/>
    <property type="match status" value="7"/>
</dbReference>
<dbReference type="STRING" id="906689.A0A2I0VYA6"/>
<evidence type="ECO:0000313" key="5">
    <source>
        <dbReference type="EMBL" id="PKU68381.1"/>
    </source>
</evidence>
<dbReference type="PANTHER" id="PTHR22844:SF370">
    <property type="entry name" value="OS12G0594000 PROTEIN"/>
    <property type="match status" value="1"/>
</dbReference>
<keyword evidence="1 3" id="KW-0853">WD repeat</keyword>
<dbReference type="EMBL" id="KZ503103">
    <property type="protein sequence ID" value="PKU68381.1"/>
    <property type="molecule type" value="Genomic_DNA"/>
</dbReference>
<evidence type="ECO:0000256" key="2">
    <source>
        <dbReference type="ARBA" id="ARBA00022737"/>
    </source>
</evidence>
<dbReference type="SUPFAM" id="SSF50978">
    <property type="entry name" value="WD40 repeat-like"/>
    <property type="match status" value="1"/>
</dbReference>
<dbReference type="Gene3D" id="2.130.10.10">
    <property type="entry name" value="YVTN repeat-like/Quinoprotein amine dehydrogenase"/>
    <property type="match status" value="3"/>
</dbReference>
<keyword evidence="2" id="KW-0677">Repeat</keyword>